<keyword evidence="6 11" id="KW-0999">Mitochondrion inner membrane</keyword>
<evidence type="ECO:0000256" key="8">
    <source>
        <dbReference type="ARBA" id="ARBA00022989"/>
    </source>
</evidence>
<evidence type="ECO:0000256" key="1">
    <source>
        <dbReference type="ARBA" id="ARBA00004298"/>
    </source>
</evidence>
<keyword evidence="7 11" id="KW-0249">Electron transport</keyword>
<protein>
    <recommendedName>
        <fullName evidence="11">NADH dehydrogenase [ubiquinone] 1 subunit C2</fullName>
    </recommendedName>
</protein>
<evidence type="ECO:0000256" key="2">
    <source>
        <dbReference type="ARBA" id="ARBA00008674"/>
    </source>
</evidence>
<keyword evidence="5 12" id="KW-0812">Transmembrane</keyword>
<evidence type="ECO:0000256" key="6">
    <source>
        <dbReference type="ARBA" id="ARBA00022792"/>
    </source>
</evidence>
<sequence>MDYHVPILIPEEARALPPPPLFTFGSLACAFMGWSSALIENALRLRPVLYSGVHRQLLGASLGLYVGYYLVKRANYQNAMKDRDIAEYIRHHPEDFPEKGRDFLEKFRPVR</sequence>
<evidence type="ECO:0000256" key="4">
    <source>
        <dbReference type="ARBA" id="ARBA00022660"/>
    </source>
</evidence>
<evidence type="ECO:0000256" key="11">
    <source>
        <dbReference type="PIRNR" id="PIRNR017834"/>
    </source>
</evidence>
<comment type="similarity">
    <text evidence="2 11">Belongs to the complex I NDUFC2 subunit family.</text>
</comment>
<evidence type="ECO:0000313" key="14">
    <source>
        <dbReference type="Proteomes" id="UP000694421"/>
    </source>
</evidence>
<dbReference type="GO" id="GO:0045271">
    <property type="term" value="C:respiratory chain complex I"/>
    <property type="evidence" value="ECO:0007669"/>
    <property type="project" value="Ensembl"/>
</dbReference>
<evidence type="ECO:0000256" key="5">
    <source>
        <dbReference type="ARBA" id="ARBA00022692"/>
    </source>
</evidence>
<keyword evidence="10 11" id="KW-0472">Membrane</keyword>
<evidence type="ECO:0000313" key="13">
    <source>
        <dbReference type="Ensembl" id="ENSSMRP00000009254.1"/>
    </source>
</evidence>
<dbReference type="PANTHER" id="PTHR13099:SF0">
    <property type="entry name" value="NADH DEHYDROGENASE [UBIQUINONE] 1 SUBUNIT C2-RELATED"/>
    <property type="match status" value="1"/>
</dbReference>
<dbReference type="PIRSF" id="PIRSF017834">
    <property type="entry name" value="NADH-UbQ_OxRdtase_b14.5b"/>
    <property type="match status" value="1"/>
</dbReference>
<dbReference type="Ensembl" id="ENSSMRT00000010784.1">
    <property type="protein sequence ID" value="ENSSMRP00000009254.1"/>
    <property type="gene ID" value="ENSSMRG00000007385.1"/>
</dbReference>
<dbReference type="Proteomes" id="UP000694421">
    <property type="component" value="Unplaced"/>
</dbReference>
<keyword evidence="3 11" id="KW-0813">Transport</keyword>
<dbReference type="GeneTree" id="ENSGT00390000010352"/>
<organism evidence="13 14">
    <name type="scientific">Salvator merianae</name>
    <name type="common">Argentine black and white tegu</name>
    <name type="synonym">Tupinambis merianae</name>
    <dbReference type="NCBI Taxonomy" id="96440"/>
    <lineage>
        <taxon>Eukaryota</taxon>
        <taxon>Metazoa</taxon>
        <taxon>Chordata</taxon>
        <taxon>Craniata</taxon>
        <taxon>Vertebrata</taxon>
        <taxon>Euteleostomi</taxon>
        <taxon>Lepidosauria</taxon>
        <taxon>Squamata</taxon>
        <taxon>Bifurcata</taxon>
        <taxon>Unidentata</taxon>
        <taxon>Episquamata</taxon>
        <taxon>Laterata</taxon>
        <taxon>Teiioidea</taxon>
        <taxon>Teiidae</taxon>
        <taxon>Salvator</taxon>
    </lineage>
</organism>
<dbReference type="PANTHER" id="PTHR13099">
    <property type="entry name" value="NADH-UBIQUINONE OXIDOREDUCTASE SUBUNIT B14.5B"/>
    <property type="match status" value="1"/>
</dbReference>
<keyword evidence="4 11" id="KW-0679">Respiratory chain</keyword>
<keyword evidence="14" id="KW-1185">Reference proteome</keyword>
<dbReference type="GO" id="GO:0032981">
    <property type="term" value="P:mitochondrial respiratory chain complex I assembly"/>
    <property type="evidence" value="ECO:0007669"/>
    <property type="project" value="Ensembl"/>
</dbReference>
<evidence type="ECO:0000256" key="12">
    <source>
        <dbReference type="SAM" id="Phobius"/>
    </source>
</evidence>
<dbReference type="InterPro" id="IPR009423">
    <property type="entry name" value="NDUC2"/>
</dbReference>
<evidence type="ECO:0000256" key="9">
    <source>
        <dbReference type="ARBA" id="ARBA00023128"/>
    </source>
</evidence>
<dbReference type="OMA" id="WFIGYHI"/>
<keyword evidence="9 11" id="KW-0496">Mitochondrion</keyword>
<evidence type="ECO:0000256" key="3">
    <source>
        <dbReference type="ARBA" id="ARBA00022448"/>
    </source>
</evidence>
<dbReference type="AlphaFoldDB" id="A0A8D0DJR0"/>
<dbReference type="GO" id="GO:0005743">
    <property type="term" value="C:mitochondrial inner membrane"/>
    <property type="evidence" value="ECO:0007669"/>
    <property type="project" value="UniProtKB-SubCell"/>
</dbReference>
<proteinExistence type="inferred from homology"/>
<feature type="transmembrane region" description="Helical" evidence="12">
    <location>
        <begin position="51"/>
        <end position="71"/>
    </location>
</feature>
<evidence type="ECO:0000256" key="7">
    <source>
        <dbReference type="ARBA" id="ARBA00022982"/>
    </source>
</evidence>
<dbReference type="GO" id="GO:0006120">
    <property type="term" value="P:mitochondrial electron transport, NADH to ubiquinone"/>
    <property type="evidence" value="ECO:0007669"/>
    <property type="project" value="InterPro"/>
</dbReference>
<dbReference type="Pfam" id="PF06374">
    <property type="entry name" value="NDUF_C2"/>
    <property type="match status" value="1"/>
</dbReference>
<accession>A0A8D0DJR0</accession>
<keyword evidence="8 12" id="KW-1133">Transmembrane helix</keyword>
<comment type="function">
    <text evidence="11">Accessory subunit of the mitochondrial membrane respiratory chain NADH dehydrogenase (Complex I), that is believed not to be involved in catalysis. Complex I functions in the transfer of electrons from NADH to the respiratory chain. The immediate electron acceptor for the enzyme is believed to be ubiquinone.</text>
</comment>
<reference evidence="13" key="2">
    <citation type="submission" date="2025-09" db="UniProtKB">
        <authorList>
            <consortium name="Ensembl"/>
        </authorList>
    </citation>
    <scope>IDENTIFICATION</scope>
</reference>
<reference evidence="13" key="1">
    <citation type="submission" date="2025-08" db="UniProtKB">
        <authorList>
            <consortium name="Ensembl"/>
        </authorList>
    </citation>
    <scope>IDENTIFICATION</scope>
</reference>
<comment type="subcellular location">
    <subcellularLocation>
        <location evidence="1">Mitochondrion inner membrane</location>
        <topology evidence="1">Single-pass membrane protein</topology>
        <orientation evidence="1">Matrix side</orientation>
    </subcellularLocation>
</comment>
<name>A0A8D0DJR0_SALMN</name>
<evidence type="ECO:0000256" key="10">
    <source>
        <dbReference type="ARBA" id="ARBA00023136"/>
    </source>
</evidence>